<dbReference type="Proteomes" id="UP000042527">
    <property type="component" value="Unassembled WGS sequence"/>
</dbReference>
<dbReference type="SUPFAM" id="SSF55073">
    <property type="entry name" value="Nucleotide cyclase"/>
    <property type="match status" value="1"/>
</dbReference>
<protein>
    <recommendedName>
        <fullName evidence="1">diguanylate cyclase</fullName>
        <ecNumber evidence="1">2.7.7.65</ecNumber>
    </recommendedName>
</protein>
<sequence>MDEKMNEQNKLMQYNEKFEPEDLSFEKVPQEKQIYDLKQLLEISKSLNSMMEFDRLVEAILYTSMAQMKTLGAALFTKKTFDSDGFILNRNYYGFETDPDRTYSIEKNHAILELLDEENYCLTPAQLKQLVPHDEILETLLALHPSLFIPFKAKNRLVGFLLLGEQINAGEDYTPYEKEFIMSIASLAAIAINNALLLERSTTDMMTHLKLKHYFYTVLNEKADTLPDDTPLSILMLDIDFFKKINDTYGHACGDLVLQQVAKIIQSCTRTGDMAARYGGEEFIVMLYNTNSKEAQKIAERIRTLIQDLSIQYNEFEVRVTISIGVATFLQKMESLKNLLERADIALYQSKENGRNRVSISAENLP</sequence>
<proteinExistence type="predicted"/>
<dbReference type="InterPro" id="IPR043128">
    <property type="entry name" value="Rev_trsase/Diguanyl_cyclase"/>
</dbReference>
<dbReference type="SUPFAM" id="SSF55781">
    <property type="entry name" value="GAF domain-like"/>
    <property type="match status" value="1"/>
</dbReference>
<dbReference type="GO" id="GO:0052621">
    <property type="term" value="F:diguanylate cyclase activity"/>
    <property type="evidence" value="ECO:0007669"/>
    <property type="project" value="UniProtKB-EC"/>
</dbReference>
<reference evidence="6" key="1">
    <citation type="submission" date="2015-01" db="EMBL/GenBank/DDBJ databases">
        <authorList>
            <person name="Manzoor Shahid"/>
            <person name="Zubair Saima"/>
        </authorList>
    </citation>
    <scope>NUCLEOTIDE SEQUENCE [LARGE SCALE GENOMIC DNA]</scope>
    <source>
        <strain evidence="6">V1</strain>
    </source>
</reference>
<dbReference type="PANTHER" id="PTHR45138:SF9">
    <property type="entry name" value="DIGUANYLATE CYCLASE DGCM-RELATED"/>
    <property type="match status" value="1"/>
</dbReference>
<dbReference type="PANTHER" id="PTHR45138">
    <property type="entry name" value="REGULATORY COMPONENTS OF SENSORY TRANSDUCTION SYSTEM"/>
    <property type="match status" value="1"/>
</dbReference>
<dbReference type="EMBL" id="CP042817">
    <property type="protein sequence ID" value="QEJ97626.1"/>
    <property type="molecule type" value="Genomic_DNA"/>
</dbReference>
<name>A0A0B7GW89_TREPH</name>
<evidence type="ECO:0000313" key="5">
    <source>
        <dbReference type="EMBL" id="QEJ97626.1"/>
    </source>
</evidence>
<dbReference type="Pfam" id="PF00990">
    <property type="entry name" value="GGDEF"/>
    <property type="match status" value="1"/>
</dbReference>
<dbReference type="AlphaFoldDB" id="A0A0B7GW89"/>
<dbReference type="GO" id="GO:0043709">
    <property type="term" value="P:cell adhesion involved in single-species biofilm formation"/>
    <property type="evidence" value="ECO:0007669"/>
    <property type="project" value="TreeGrafter"/>
</dbReference>
<evidence type="ECO:0000313" key="6">
    <source>
        <dbReference type="Proteomes" id="UP000042527"/>
    </source>
</evidence>
<comment type="catalytic activity">
    <reaction evidence="2">
        <text>2 GTP = 3',3'-c-di-GMP + 2 diphosphate</text>
        <dbReference type="Rhea" id="RHEA:24898"/>
        <dbReference type="ChEBI" id="CHEBI:33019"/>
        <dbReference type="ChEBI" id="CHEBI:37565"/>
        <dbReference type="ChEBI" id="CHEBI:58805"/>
        <dbReference type="EC" id="2.7.7.65"/>
    </reaction>
</comment>
<dbReference type="EC" id="2.7.7.65" evidence="1"/>
<dbReference type="Proteomes" id="UP000323594">
    <property type="component" value="Chromosome"/>
</dbReference>
<accession>A0A0B7GW89</accession>
<evidence type="ECO:0000313" key="7">
    <source>
        <dbReference type="Proteomes" id="UP000323594"/>
    </source>
</evidence>
<dbReference type="GO" id="GO:1902201">
    <property type="term" value="P:negative regulation of bacterial-type flagellum-dependent cell motility"/>
    <property type="evidence" value="ECO:0007669"/>
    <property type="project" value="TreeGrafter"/>
</dbReference>
<dbReference type="FunFam" id="3.30.70.270:FF:000001">
    <property type="entry name" value="Diguanylate cyclase domain protein"/>
    <property type="match status" value="1"/>
</dbReference>
<dbReference type="NCBIfam" id="TIGR00254">
    <property type="entry name" value="GGDEF"/>
    <property type="match status" value="1"/>
</dbReference>
<keyword evidence="6" id="KW-1185">Reference proteome</keyword>
<dbReference type="InterPro" id="IPR000160">
    <property type="entry name" value="GGDEF_dom"/>
</dbReference>
<gene>
    <name evidence="5" type="ORF">FUT82_06215</name>
    <name evidence="4" type="ORF">TPHV1_120040</name>
</gene>
<dbReference type="Gene3D" id="3.30.450.40">
    <property type="match status" value="1"/>
</dbReference>
<dbReference type="PROSITE" id="PS50887">
    <property type="entry name" value="GGDEF"/>
    <property type="match status" value="1"/>
</dbReference>
<evidence type="ECO:0000259" key="3">
    <source>
        <dbReference type="PROSITE" id="PS50887"/>
    </source>
</evidence>
<feature type="domain" description="GGDEF" evidence="3">
    <location>
        <begin position="230"/>
        <end position="363"/>
    </location>
</feature>
<dbReference type="SMART" id="SM00267">
    <property type="entry name" value="GGDEF"/>
    <property type="match status" value="1"/>
</dbReference>
<dbReference type="EMBL" id="CDNC01000004">
    <property type="protein sequence ID" value="CEM60911.1"/>
    <property type="molecule type" value="Genomic_DNA"/>
</dbReference>
<dbReference type="InterPro" id="IPR050469">
    <property type="entry name" value="Diguanylate_Cyclase"/>
</dbReference>
<dbReference type="RefSeq" id="WP_039943848.1">
    <property type="nucleotide sequence ID" value="NZ_CDNC01000004.1"/>
</dbReference>
<dbReference type="Gene3D" id="3.30.70.270">
    <property type="match status" value="1"/>
</dbReference>
<evidence type="ECO:0000256" key="2">
    <source>
        <dbReference type="ARBA" id="ARBA00034247"/>
    </source>
</evidence>
<dbReference type="InterPro" id="IPR029016">
    <property type="entry name" value="GAF-like_dom_sf"/>
</dbReference>
<evidence type="ECO:0000313" key="4">
    <source>
        <dbReference type="EMBL" id="CEM60911.1"/>
    </source>
</evidence>
<organism evidence="4 6">
    <name type="scientific">Treponema phagedenis</name>
    <dbReference type="NCBI Taxonomy" id="162"/>
    <lineage>
        <taxon>Bacteria</taxon>
        <taxon>Pseudomonadati</taxon>
        <taxon>Spirochaetota</taxon>
        <taxon>Spirochaetia</taxon>
        <taxon>Spirochaetales</taxon>
        <taxon>Treponemataceae</taxon>
        <taxon>Treponema</taxon>
    </lineage>
</organism>
<dbReference type="InterPro" id="IPR048092">
    <property type="entry name" value="Dguan_cyc_DgcA"/>
</dbReference>
<dbReference type="InterPro" id="IPR029787">
    <property type="entry name" value="Nucleotide_cyclase"/>
</dbReference>
<dbReference type="OrthoDB" id="9779586at2"/>
<reference evidence="5 7" key="3">
    <citation type="submission" date="2019-08" db="EMBL/GenBank/DDBJ databases">
        <authorList>
            <person name="Kuhnert P."/>
        </authorList>
    </citation>
    <scope>NUCLEOTIDE SEQUENCE [LARGE SCALE GENOMIC DNA]</scope>
    <source>
        <strain evidence="5 7">B36.5</strain>
    </source>
</reference>
<dbReference type="GO" id="GO:0005886">
    <property type="term" value="C:plasma membrane"/>
    <property type="evidence" value="ECO:0007669"/>
    <property type="project" value="TreeGrafter"/>
</dbReference>
<dbReference type="NCBIfam" id="NF041606">
    <property type="entry name" value="dguan_cyc_DgcA"/>
    <property type="match status" value="1"/>
</dbReference>
<reference evidence="4" key="2">
    <citation type="submission" date="2015-01" db="EMBL/GenBank/DDBJ databases">
        <authorList>
            <person name="Xiang T."/>
            <person name="Song Y."/>
            <person name="Huang L."/>
            <person name="Wang B."/>
            <person name="Wu P."/>
        </authorList>
    </citation>
    <scope>NUCLEOTIDE SEQUENCE [LARGE SCALE GENOMIC DNA]</scope>
    <source>
        <strain evidence="4">V1</strain>
    </source>
</reference>
<dbReference type="GeneID" id="57752652"/>
<dbReference type="CDD" id="cd01949">
    <property type="entry name" value="GGDEF"/>
    <property type="match status" value="1"/>
</dbReference>
<evidence type="ECO:0000256" key="1">
    <source>
        <dbReference type="ARBA" id="ARBA00012528"/>
    </source>
</evidence>